<gene>
    <name evidence="1" type="ORF">LY90DRAFT_500953</name>
</gene>
<organism evidence="1 2">
    <name type="scientific">Neocallimastix californiae</name>
    <dbReference type="NCBI Taxonomy" id="1754190"/>
    <lineage>
        <taxon>Eukaryota</taxon>
        <taxon>Fungi</taxon>
        <taxon>Fungi incertae sedis</taxon>
        <taxon>Chytridiomycota</taxon>
        <taxon>Chytridiomycota incertae sedis</taxon>
        <taxon>Neocallimastigomycetes</taxon>
        <taxon>Neocallimastigales</taxon>
        <taxon>Neocallimastigaceae</taxon>
        <taxon>Neocallimastix</taxon>
    </lineage>
</organism>
<dbReference type="OrthoDB" id="10583413at2759"/>
<sequence>MAEKQKCLTIKTYSFHNVLFETKNNLFTTKLLIICSGSDGNFENIKYNAILLIEKSISALAIGYEKIGVWGISLGSICVLSNGCLLPGLITLVITACSCYFVVQGIGSKVPDSSRKNESTNYIIFRKIRTFMVIYSIW</sequence>
<dbReference type="Proteomes" id="UP000193920">
    <property type="component" value="Unassembled WGS sequence"/>
</dbReference>
<name>A0A1Y2F4H6_9FUNG</name>
<reference evidence="1 2" key="1">
    <citation type="submission" date="2016-08" db="EMBL/GenBank/DDBJ databases">
        <title>A Parts List for Fungal Cellulosomes Revealed by Comparative Genomics.</title>
        <authorList>
            <consortium name="DOE Joint Genome Institute"/>
            <person name="Haitjema C.H."/>
            <person name="Gilmore S.P."/>
            <person name="Henske J.K."/>
            <person name="Solomon K.V."/>
            <person name="De Groot R."/>
            <person name="Kuo A."/>
            <person name="Mondo S.J."/>
            <person name="Salamov A.A."/>
            <person name="Labutti K."/>
            <person name="Zhao Z."/>
            <person name="Chiniquy J."/>
            <person name="Barry K."/>
            <person name="Brewer H.M."/>
            <person name="Purvine S.O."/>
            <person name="Wright A.T."/>
            <person name="Boxma B."/>
            <person name="Van Alen T."/>
            <person name="Hackstein J.H."/>
            <person name="Baker S.E."/>
            <person name="Grigoriev I.V."/>
            <person name="O'Malley M.A."/>
        </authorList>
    </citation>
    <scope>NUCLEOTIDE SEQUENCE [LARGE SCALE GENOMIC DNA]</scope>
    <source>
        <strain evidence="1 2">G1</strain>
    </source>
</reference>
<protein>
    <submittedName>
        <fullName evidence="1">Uncharacterized protein</fullName>
    </submittedName>
</protein>
<dbReference type="EMBL" id="MCOG01000016">
    <property type="protein sequence ID" value="ORY78763.1"/>
    <property type="molecule type" value="Genomic_DNA"/>
</dbReference>
<keyword evidence="2" id="KW-1185">Reference proteome</keyword>
<dbReference type="AlphaFoldDB" id="A0A1Y2F4H6"/>
<evidence type="ECO:0000313" key="1">
    <source>
        <dbReference type="EMBL" id="ORY78763.1"/>
    </source>
</evidence>
<comment type="caution">
    <text evidence="1">The sequence shown here is derived from an EMBL/GenBank/DDBJ whole genome shotgun (WGS) entry which is preliminary data.</text>
</comment>
<evidence type="ECO:0000313" key="2">
    <source>
        <dbReference type="Proteomes" id="UP000193920"/>
    </source>
</evidence>
<accession>A0A1Y2F4H6</accession>
<proteinExistence type="predicted"/>